<evidence type="ECO:0000313" key="1">
    <source>
        <dbReference type="EMBL" id="QEP34907.1"/>
    </source>
</evidence>
<organism evidence="1 2">
    <name type="scientific">Malaciobacter pacificus</name>
    <dbReference type="NCBI Taxonomy" id="1080223"/>
    <lineage>
        <taxon>Bacteria</taxon>
        <taxon>Pseudomonadati</taxon>
        <taxon>Campylobacterota</taxon>
        <taxon>Epsilonproteobacteria</taxon>
        <taxon>Campylobacterales</taxon>
        <taxon>Arcobacteraceae</taxon>
        <taxon>Malaciobacter</taxon>
    </lineage>
</organism>
<dbReference type="RefSeq" id="WP_130233821.1">
    <property type="nucleotide sequence ID" value="NZ_BMEF01000020.1"/>
</dbReference>
<reference evidence="1 2" key="2">
    <citation type="submission" date="2019-09" db="EMBL/GenBank/DDBJ databases">
        <title>Complete genome sequencing of four Arcobacter species reveals a diverse suite of mobile elements.</title>
        <authorList>
            <person name="Miller W.G."/>
            <person name="Yee E."/>
            <person name="Bono J.L."/>
        </authorList>
    </citation>
    <scope>NUCLEOTIDE SEQUENCE [LARGE SCALE GENOMIC DNA]</scope>
    <source>
        <strain evidence="1 2">LMG 26638</strain>
    </source>
</reference>
<protein>
    <submittedName>
        <fullName evidence="1">Uncharacterized protein</fullName>
    </submittedName>
</protein>
<dbReference type="KEGG" id="apai:APAC_1826"/>
<accession>A0A5C2H7J2</accession>
<name>A0A5C2H7J2_9BACT</name>
<dbReference type="Proteomes" id="UP000322726">
    <property type="component" value="Chromosome"/>
</dbReference>
<reference evidence="2" key="1">
    <citation type="submission" date="2019-09" db="EMBL/GenBank/DDBJ databases">
        <title>Complete genome sequencing of four Arcobacter species reveals a diverse suite of mobile elements.</title>
        <authorList>
            <person name="On S.L.W."/>
            <person name="Miller W.G."/>
            <person name="Biggs P."/>
            <person name="Cornelius A."/>
            <person name="Vandamme P."/>
        </authorList>
    </citation>
    <scope>NUCLEOTIDE SEQUENCE [LARGE SCALE GENOMIC DNA]</scope>
    <source>
        <strain evidence="2">LMG 26638</strain>
    </source>
</reference>
<gene>
    <name evidence="1" type="ORF">APAC_1826</name>
</gene>
<evidence type="ECO:0000313" key="2">
    <source>
        <dbReference type="Proteomes" id="UP000322726"/>
    </source>
</evidence>
<keyword evidence="2" id="KW-1185">Reference proteome</keyword>
<dbReference type="AlphaFoldDB" id="A0A5C2H7J2"/>
<sequence length="83" mass="9741">MKYDNKISVRKLSKKLKYNDSCIVIKQLLSCAIYVRILGPQELDKLENYYVKKSLTTQKVNHWLEKAIILDQIIKQLESDKVA</sequence>
<reference evidence="1 2" key="3">
    <citation type="submission" date="2019-09" db="EMBL/GenBank/DDBJ databases">
        <title>Taxonomic note: a critical rebuttal of the proposed division of the genus Arcobacter into six genera, emended descriptions of Arcobacter anaerophilus and the genus Arcobacter, and an assessment of genus-level boundaries for Epsilonproteobacteria using in silico genomic comparator tools.</title>
        <authorList>
            <person name="On S.L.W."/>
            <person name="Miller W.G."/>
            <person name="Biggs P."/>
            <person name="Cornelius A."/>
            <person name="Vandamme P."/>
        </authorList>
    </citation>
    <scope>NUCLEOTIDE SEQUENCE [LARGE SCALE GENOMIC DNA]</scope>
    <source>
        <strain evidence="1 2">LMG 26638</strain>
    </source>
</reference>
<proteinExistence type="predicted"/>
<dbReference type="EMBL" id="CP035928">
    <property type="protein sequence ID" value="QEP34907.1"/>
    <property type="molecule type" value="Genomic_DNA"/>
</dbReference>